<evidence type="ECO:0000259" key="2">
    <source>
        <dbReference type="Pfam" id="PF01425"/>
    </source>
</evidence>
<dbReference type="InterPro" id="IPR020556">
    <property type="entry name" value="Amidase_CS"/>
</dbReference>
<sequence>MSLKEYALLDATDLARLVRHREITASELVEAAIAHLERAEPRLSGMAEWALDLARAEAAGPPRQGPFAGVPFLLKDNMHVAAGIPYHNGSRIWRGRIASGDSELVRRFRAAGLILLGSTKVPELSLTPVTEPRDFGRVHNPWALHHTAGGSSGGSAAHVAARSVPMAHATDGGGSIRIPASCCGLFGLKPTRGRTPNGPFMGEAWHGLAVGHAVTRSVRDSAALLDAIAGADTGAPYGLAPPALSFTEAAARPPGRLRIAFSAVAPTGAAVHTECRIAVELAAKLCEDLGHDVEAAAPPLPARYFSWFMTVFLAAVAQEFAIAEEATGVRARRTEVEDTTWLCRQLGRALSAETLSIALEKLHRASRPIGVFFDRFDVLLTPTLALPPVTHGALRPVGVEAALQSLMARFGIGGLLRYGPLLDHAAERTFAFMPFTPIWNVTGQPAANLPLHRTPDGLPVGVQAVGRFGEETTLLSFAAQLEQAHPWTGQIPPGCT</sequence>
<comment type="caution">
    <text evidence="3">The sequence shown here is derived from an EMBL/GenBank/DDBJ whole genome shotgun (WGS) entry which is preliminary data.</text>
</comment>
<name>A0A512E394_9PROT</name>
<dbReference type="RefSeq" id="WP_044437059.1">
    <property type="nucleotide sequence ID" value="NZ_BJYZ01000067.1"/>
</dbReference>
<dbReference type="InterPro" id="IPR036928">
    <property type="entry name" value="AS_sf"/>
</dbReference>
<evidence type="ECO:0000313" key="3">
    <source>
        <dbReference type="EMBL" id="GEO43202.1"/>
    </source>
</evidence>
<dbReference type="InterPro" id="IPR023631">
    <property type="entry name" value="Amidase_dom"/>
</dbReference>
<dbReference type="Gene3D" id="3.90.1300.10">
    <property type="entry name" value="Amidase signature (AS) domain"/>
    <property type="match status" value="1"/>
</dbReference>
<evidence type="ECO:0000313" key="4">
    <source>
        <dbReference type="Proteomes" id="UP000321523"/>
    </source>
</evidence>
<organism evidence="3 4">
    <name type="scientific">Skermanella aerolata</name>
    <dbReference type="NCBI Taxonomy" id="393310"/>
    <lineage>
        <taxon>Bacteria</taxon>
        <taxon>Pseudomonadati</taxon>
        <taxon>Pseudomonadota</taxon>
        <taxon>Alphaproteobacteria</taxon>
        <taxon>Rhodospirillales</taxon>
        <taxon>Azospirillaceae</taxon>
        <taxon>Skermanella</taxon>
    </lineage>
</organism>
<keyword evidence="4" id="KW-1185">Reference proteome</keyword>
<accession>A0A512E394</accession>
<feature type="domain" description="Amidase" evidence="2">
    <location>
        <begin position="27"/>
        <end position="406"/>
    </location>
</feature>
<dbReference type="SUPFAM" id="SSF75304">
    <property type="entry name" value="Amidase signature (AS) enzymes"/>
    <property type="match status" value="1"/>
</dbReference>
<dbReference type="OrthoDB" id="7245165at2"/>
<dbReference type="Proteomes" id="UP000321523">
    <property type="component" value="Unassembled WGS sequence"/>
</dbReference>
<reference evidence="3 4" key="1">
    <citation type="submission" date="2019-07" db="EMBL/GenBank/DDBJ databases">
        <title>Whole genome shotgun sequence of Skermanella aerolata NBRC 106429.</title>
        <authorList>
            <person name="Hosoyama A."/>
            <person name="Uohara A."/>
            <person name="Ohji S."/>
            <person name="Ichikawa N."/>
        </authorList>
    </citation>
    <scope>NUCLEOTIDE SEQUENCE [LARGE SCALE GENOMIC DNA]</scope>
    <source>
        <strain evidence="3 4">NBRC 106429</strain>
    </source>
</reference>
<dbReference type="AlphaFoldDB" id="A0A512E394"/>
<proteinExistence type="inferred from homology"/>
<keyword evidence="3" id="KW-0378">Hydrolase</keyword>
<dbReference type="GO" id="GO:0016787">
    <property type="term" value="F:hydrolase activity"/>
    <property type="evidence" value="ECO:0007669"/>
    <property type="project" value="UniProtKB-KW"/>
</dbReference>
<dbReference type="PROSITE" id="PS00571">
    <property type="entry name" value="AMIDASES"/>
    <property type="match status" value="1"/>
</dbReference>
<dbReference type="InterPro" id="IPR000120">
    <property type="entry name" value="Amidase"/>
</dbReference>
<gene>
    <name evidence="3" type="ORF">SAE02_73500</name>
</gene>
<feature type="domain" description="Amidase" evidence="2">
    <location>
        <begin position="431"/>
        <end position="475"/>
    </location>
</feature>
<comment type="similarity">
    <text evidence="1">Belongs to the amidase family.</text>
</comment>
<protein>
    <submittedName>
        <fullName evidence="3">6-aminohexanoate-cyclic-dimer hydrolase</fullName>
    </submittedName>
</protein>
<evidence type="ECO:0000256" key="1">
    <source>
        <dbReference type="ARBA" id="ARBA00009199"/>
    </source>
</evidence>
<dbReference type="Pfam" id="PF01425">
    <property type="entry name" value="Amidase"/>
    <property type="match status" value="2"/>
</dbReference>
<dbReference type="PANTHER" id="PTHR11895">
    <property type="entry name" value="TRANSAMIDASE"/>
    <property type="match status" value="1"/>
</dbReference>
<dbReference type="PANTHER" id="PTHR11895:SF7">
    <property type="entry name" value="GLUTAMYL-TRNA(GLN) AMIDOTRANSFERASE SUBUNIT A, MITOCHONDRIAL"/>
    <property type="match status" value="1"/>
</dbReference>
<dbReference type="EMBL" id="BJYZ01000067">
    <property type="protein sequence ID" value="GEO43202.1"/>
    <property type="molecule type" value="Genomic_DNA"/>
</dbReference>